<name>A0AAV4M4Y0_CAEEX</name>
<dbReference type="Proteomes" id="UP001054945">
    <property type="component" value="Unassembled WGS sequence"/>
</dbReference>
<organism evidence="1 2">
    <name type="scientific">Caerostris extrusa</name>
    <name type="common">Bark spider</name>
    <name type="synonym">Caerostris bankana</name>
    <dbReference type="NCBI Taxonomy" id="172846"/>
    <lineage>
        <taxon>Eukaryota</taxon>
        <taxon>Metazoa</taxon>
        <taxon>Ecdysozoa</taxon>
        <taxon>Arthropoda</taxon>
        <taxon>Chelicerata</taxon>
        <taxon>Arachnida</taxon>
        <taxon>Araneae</taxon>
        <taxon>Araneomorphae</taxon>
        <taxon>Entelegynae</taxon>
        <taxon>Araneoidea</taxon>
        <taxon>Araneidae</taxon>
        <taxon>Caerostris</taxon>
    </lineage>
</organism>
<comment type="caution">
    <text evidence="1">The sequence shown here is derived from an EMBL/GenBank/DDBJ whole genome shotgun (WGS) entry which is preliminary data.</text>
</comment>
<dbReference type="AlphaFoldDB" id="A0AAV4M4Y0"/>
<gene>
    <name evidence="1" type="ORF">CEXT_80981</name>
</gene>
<sequence length="80" mass="9071">MVGLHFGSHDPLLSAFKGRRGLVRASRPLSGGRGGKLWVGSRRNTFPRIARLGRITSAIVIRKGYERKNETQRERQKEIE</sequence>
<evidence type="ECO:0000313" key="2">
    <source>
        <dbReference type="Proteomes" id="UP001054945"/>
    </source>
</evidence>
<dbReference type="EMBL" id="BPLR01001826">
    <property type="protein sequence ID" value="GIX66885.1"/>
    <property type="molecule type" value="Genomic_DNA"/>
</dbReference>
<proteinExistence type="predicted"/>
<protein>
    <submittedName>
        <fullName evidence="1">Uncharacterized protein</fullName>
    </submittedName>
</protein>
<reference evidence="1 2" key="1">
    <citation type="submission" date="2021-06" db="EMBL/GenBank/DDBJ databases">
        <title>Caerostris extrusa draft genome.</title>
        <authorList>
            <person name="Kono N."/>
            <person name="Arakawa K."/>
        </authorList>
    </citation>
    <scope>NUCLEOTIDE SEQUENCE [LARGE SCALE GENOMIC DNA]</scope>
</reference>
<accession>A0AAV4M4Y0</accession>
<evidence type="ECO:0000313" key="1">
    <source>
        <dbReference type="EMBL" id="GIX66885.1"/>
    </source>
</evidence>
<keyword evidence="2" id="KW-1185">Reference proteome</keyword>